<proteinExistence type="predicted"/>
<dbReference type="PROSITE" id="PS50213">
    <property type="entry name" value="FAS1"/>
    <property type="match status" value="2"/>
</dbReference>
<dbReference type="InterPro" id="IPR050904">
    <property type="entry name" value="Adhesion/Biosynth-related"/>
</dbReference>
<feature type="signal peptide" evidence="1">
    <location>
        <begin position="1"/>
        <end position="20"/>
    </location>
</feature>
<dbReference type="OrthoDB" id="7700931at2759"/>
<gene>
    <name evidence="3" type="ORF">PSFLO_02968</name>
</gene>
<dbReference type="SUPFAM" id="SSF82153">
    <property type="entry name" value="FAS1 domain"/>
    <property type="match status" value="2"/>
</dbReference>
<dbReference type="PANTHER" id="PTHR10900:SF125">
    <property type="entry name" value="FAS1 DOMAIN-CONTAINING PROTEIN YLR001C"/>
    <property type="match status" value="1"/>
</dbReference>
<feature type="domain" description="FAS1" evidence="2">
    <location>
        <begin position="76"/>
        <end position="277"/>
    </location>
</feature>
<accession>A0A5C3EYY7</accession>
<keyword evidence="1" id="KW-0732">Signal</keyword>
<name>A0A5C3EYY7_9BASI</name>
<dbReference type="EMBL" id="OOIP01000007">
    <property type="protein sequence ID" value="SPO37493.1"/>
    <property type="molecule type" value="Genomic_DNA"/>
</dbReference>
<dbReference type="Gene3D" id="2.30.180.10">
    <property type="entry name" value="FAS1 domain"/>
    <property type="match status" value="2"/>
</dbReference>
<feature type="chain" id="PRO_5022861043" description="FAS1 domain-containing protein" evidence="1">
    <location>
        <begin position="21"/>
        <end position="524"/>
    </location>
</feature>
<sequence>MRGLSLFAGALVLQGAAVQAAPSLFYVDPVASANQVALSSSLQSATLNWATKAADAITHSLGLGGSAGSLADGDEGKSILDIINGNDDFRQLAHVLNYSSDSTKQLLDSKDKKLTFFAPVNWHGEHHGGDGDDHDGDHQALAHRHAATQHWNFIEHHIALFEQDYGVASHGGGHDDDDDNKKRRREIIQHLIDAEAYYHLVRSDEPIDSKTLAENSTVASQLNTGTEHRYNDGTDWRIRVGKSLLPIPGIYLNTYSRVVKPDLKAQNGLIHAIKYPLLLPPDVLQSLFFGQTTFSTTTSALQKVHAAKYLAYRPFHGHGHGHGHHDGKDGDDKDSFPGVAAETFFAPTNLAWSKLPFTFRAYLFSPWGYHLLQKVFMLHSLPSDIVYADFVHHVERSKKHRGPATPREISVDDDSQKTSYTFDSVLPAINGTGKGEYEQVDVDVYRYHLVPGGKGPLQTRVVVQGVPVIVQDLPAANGVFHAIDSFIKPKGHPHKGLWADIAREAQAAGFGTVDLEREARLASW</sequence>
<dbReference type="InterPro" id="IPR036378">
    <property type="entry name" value="FAS1_dom_sf"/>
</dbReference>
<dbReference type="InterPro" id="IPR000782">
    <property type="entry name" value="FAS1_domain"/>
</dbReference>
<feature type="domain" description="FAS1" evidence="2">
    <location>
        <begin position="281"/>
        <end position="487"/>
    </location>
</feature>
<evidence type="ECO:0000259" key="2">
    <source>
        <dbReference type="PROSITE" id="PS50213"/>
    </source>
</evidence>
<dbReference type="PANTHER" id="PTHR10900">
    <property type="entry name" value="PERIOSTIN-RELATED"/>
    <property type="match status" value="1"/>
</dbReference>
<dbReference type="Pfam" id="PF02469">
    <property type="entry name" value="Fasciclin"/>
    <property type="match status" value="1"/>
</dbReference>
<dbReference type="GO" id="GO:0005615">
    <property type="term" value="C:extracellular space"/>
    <property type="evidence" value="ECO:0007669"/>
    <property type="project" value="TreeGrafter"/>
</dbReference>
<evidence type="ECO:0000256" key="1">
    <source>
        <dbReference type="SAM" id="SignalP"/>
    </source>
</evidence>
<evidence type="ECO:0000313" key="3">
    <source>
        <dbReference type="EMBL" id="SPO37493.1"/>
    </source>
</evidence>
<dbReference type="AlphaFoldDB" id="A0A5C3EYY7"/>
<reference evidence="3 4" key="1">
    <citation type="submission" date="2018-03" db="EMBL/GenBank/DDBJ databases">
        <authorList>
            <person name="Guldener U."/>
        </authorList>
    </citation>
    <scope>NUCLEOTIDE SEQUENCE [LARGE SCALE GENOMIC DNA]</scope>
    <source>
        <strain evidence="3 4">DAOM196992</strain>
    </source>
</reference>
<dbReference type="Proteomes" id="UP000323386">
    <property type="component" value="Unassembled WGS sequence"/>
</dbReference>
<organism evidence="3 4">
    <name type="scientific">Pseudozyma flocculosa</name>
    <dbReference type="NCBI Taxonomy" id="84751"/>
    <lineage>
        <taxon>Eukaryota</taxon>
        <taxon>Fungi</taxon>
        <taxon>Dikarya</taxon>
        <taxon>Basidiomycota</taxon>
        <taxon>Ustilaginomycotina</taxon>
        <taxon>Ustilaginomycetes</taxon>
        <taxon>Ustilaginales</taxon>
        <taxon>Ustilaginaceae</taxon>
        <taxon>Pseudozyma</taxon>
    </lineage>
</organism>
<protein>
    <recommendedName>
        <fullName evidence="2">FAS1 domain-containing protein</fullName>
    </recommendedName>
</protein>
<evidence type="ECO:0000313" key="4">
    <source>
        <dbReference type="Proteomes" id="UP000323386"/>
    </source>
</evidence>
<keyword evidence="4" id="KW-1185">Reference proteome</keyword>
<dbReference type="SMART" id="SM00554">
    <property type="entry name" value="FAS1"/>
    <property type="match status" value="1"/>
</dbReference>